<dbReference type="PROSITE" id="PS00223">
    <property type="entry name" value="ANNEXIN_1"/>
    <property type="match status" value="1"/>
</dbReference>
<dbReference type="GO" id="GO:0005634">
    <property type="term" value="C:nucleus"/>
    <property type="evidence" value="ECO:0007669"/>
    <property type="project" value="TreeGrafter"/>
</dbReference>
<sequence length="485" mass="53495">MSHQGYGQPPYGGQQGQYYPPPQQAPHGQGQYPPPGQYPPQGQYQQPPPPPQGGYYGQPPQGQYPPPGGAPQYGNSPQPGQHGGYPPQGHHQPSPPQQYGQYPPQGQYQQPPPQQPYGAPPPGQYGAPPPSGSPYGHPPPHQPPQQSYGAPSYPPPGAQFPPTPASPGYGSPQIINWDPTEAAKACRTAMKGFGTDEKLLIRTLADKDPHQIEALKTSFQRQFNRDLVNDIKKETSGDLEYGLMSVARGPLLADVHNLRDALAGPGTNEKLLNDILLSRSNSDMQAIKSTYYRIFSRSLENDVRSDLSMKTERHFMIVLGATRAEDAAPVVPQQVEQEVLEIYKATEGRMGTDELLLCSILSTRNDNQIRAIAQAYQQRYSKSLESVIKSEFSGHMEDALLYQLRHAVDKYMHAATLIEESMAGMGTREKLLARRVVQAHWDRTTLNNVRAAYSQRFGKDLARRIKGETSGDFERFLLACIGEPI</sequence>
<proteinExistence type="inferred from homology"/>
<evidence type="ECO:0000313" key="8">
    <source>
        <dbReference type="EMBL" id="SPO04235.1"/>
    </source>
</evidence>
<dbReference type="InterPro" id="IPR018252">
    <property type="entry name" value="Annexin_repeat_CS"/>
</dbReference>
<dbReference type="FunFam" id="1.10.220.10:FF:000005">
    <property type="entry name" value="Annexin"/>
    <property type="match status" value="1"/>
</dbReference>
<keyword evidence="3 6" id="KW-0106">Calcium</keyword>
<dbReference type="PRINTS" id="PR00196">
    <property type="entry name" value="ANNEXIN"/>
</dbReference>
<protein>
    <recommendedName>
        <fullName evidence="6">Annexin</fullName>
    </recommendedName>
</protein>
<dbReference type="GO" id="GO:0001786">
    <property type="term" value="F:phosphatidylserine binding"/>
    <property type="evidence" value="ECO:0007669"/>
    <property type="project" value="TreeGrafter"/>
</dbReference>
<name>A0AAE8N0R9_9PEZI</name>
<keyword evidence="2 6" id="KW-0677">Repeat</keyword>
<dbReference type="GO" id="GO:0005509">
    <property type="term" value="F:calcium ion binding"/>
    <property type="evidence" value="ECO:0007669"/>
    <property type="project" value="InterPro"/>
</dbReference>
<evidence type="ECO:0000256" key="6">
    <source>
        <dbReference type="RuleBase" id="RU003540"/>
    </source>
</evidence>
<dbReference type="PRINTS" id="PR01813">
    <property type="entry name" value="ANNEXINFUNGI"/>
</dbReference>
<dbReference type="GO" id="GO:0005886">
    <property type="term" value="C:plasma membrane"/>
    <property type="evidence" value="ECO:0007669"/>
    <property type="project" value="TreeGrafter"/>
</dbReference>
<evidence type="ECO:0000256" key="1">
    <source>
        <dbReference type="ARBA" id="ARBA00007831"/>
    </source>
</evidence>
<dbReference type="InterPro" id="IPR009117">
    <property type="entry name" value="ANX14"/>
</dbReference>
<evidence type="ECO:0000256" key="2">
    <source>
        <dbReference type="ARBA" id="ARBA00022737"/>
    </source>
</evidence>
<evidence type="ECO:0000256" key="7">
    <source>
        <dbReference type="SAM" id="MobiDB-lite"/>
    </source>
</evidence>
<feature type="region of interest" description="Disordered" evidence="7">
    <location>
        <begin position="1"/>
        <end position="176"/>
    </location>
</feature>
<dbReference type="InterPro" id="IPR037104">
    <property type="entry name" value="Annexin_sf"/>
</dbReference>
<dbReference type="SMART" id="SM00335">
    <property type="entry name" value="ANX"/>
    <property type="match status" value="4"/>
</dbReference>
<feature type="compositionally biased region" description="Low complexity" evidence="7">
    <location>
        <begin position="1"/>
        <end position="18"/>
    </location>
</feature>
<dbReference type="InterPro" id="IPR018502">
    <property type="entry name" value="Annexin_repeat"/>
</dbReference>
<keyword evidence="5 6" id="KW-0111">Calcium/phospholipid-binding</keyword>
<evidence type="ECO:0000256" key="5">
    <source>
        <dbReference type="ARBA" id="ARBA00023302"/>
    </source>
</evidence>
<dbReference type="Pfam" id="PF00191">
    <property type="entry name" value="Annexin"/>
    <property type="match status" value="4"/>
</dbReference>
<organism evidence="8 9">
    <name type="scientific">Cephalotrichum gorgonifer</name>
    <dbReference type="NCBI Taxonomy" id="2041049"/>
    <lineage>
        <taxon>Eukaryota</taxon>
        <taxon>Fungi</taxon>
        <taxon>Dikarya</taxon>
        <taxon>Ascomycota</taxon>
        <taxon>Pezizomycotina</taxon>
        <taxon>Sordariomycetes</taxon>
        <taxon>Hypocreomycetidae</taxon>
        <taxon>Microascales</taxon>
        <taxon>Microascaceae</taxon>
        <taxon>Cephalotrichum</taxon>
    </lineage>
</organism>
<feature type="compositionally biased region" description="Pro residues" evidence="7">
    <location>
        <begin position="152"/>
        <end position="165"/>
    </location>
</feature>
<feature type="compositionally biased region" description="Pro residues" evidence="7">
    <location>
        <begin position="110"/>
        <end position="143"/>
    </location>
</feature>
<feature type="compositionally biased region" description="Low complexity" evidence="7">
    <location>
        <begin position="70"/>
        <end position="109"/>
    </location>
</feature>
<dbReference type="GO" id="GO:0005737">
    <property type="term" value="C:cytoplasm"/>
    <property type="evidence" value="ECO:0007669"/>
    <property type="project" value="TreeGrafter"/>
</dbReference>
<dbReference type="PROSITE" id="PS51897">
    <property type="entry name" value="ANNEXIN_2"/>
    <property type="match status" value="4"/>
</dbReference>
<dbReference type="PANTHER" id="PTHR10502">
    <property type="entry name" value="ANNEXIN"/>
    <property type="match status" value="1"/>
</dbReference>
<dbReference type="Gene3D" id="1.10.220.10">
    <property type="entry name" value="Annexin"/>
    <property type="match status" value="4"/>
</dbReference>
<gene>
    <name evidence="8" type="ORF">DNG_06918</name>
</gene>
<dbReference type="GO" id="GO:0005544">
    <property type="term" value="F:calcium-dependent phospholipid binding"/>
    <property type="evidence" value="ECO:0007669"/>
    <property type="project" value="UniProtKB-KW"/>
</dbReference>
<comment type="domain">
    <text evidence="6">A pair of annexin repeats may form one binding site for calcium and phospholipid.</text>
</comment>
<dbReference type="AlphaFoldDB" id="A0AAE8N0R9"/>
<evidence type="ECO:0000256" key="4">
    <source>
        <dbReference type="ARBA" id="ARBA00023216"/>
    </source>
</evidence>
<dbReference type="GO" id="GO:0012506">
    <property type="term" value="C:vesicle membrane"/>
    <property type="evidence" value="ECO:0007669"/>
    <property type="project" value="TreeGrafter"/>
</dbReference>
<comment type="caution">
    <text evidence="8">The sequence shown here is derived from an EMBL/GenBank/DDBJ whole genome shotgun (WGS) entry which is preliminary data.</text>
</comment>
<keyword evidence="9" id="KW-1185">Reference proteome</keyword>
<reference evidence="8" key="1">
    <citation type="submission" date="2018-03" db="EMBL/GenBank/DDBJ databases">
        <authorList>
            <person name="Guldener U."/>
        </authorList>
    </citation>
    <scope>NUCLEOTIDE SEQUENCE</scope>
</reference>
<evidence type="ECO:0000313" key="9">
    <source>
        <dbReference type="Proteomes" id="UP001187682"/>
    </source>
</evidence>
<dbReference type="FunFam" id="1.10.220.10:FF:000002">
    <property type="entry name" value="Annexin"/>
    <property type="match status" value="1"/>
</dbReference>
<dbReference type="EMBL" id="ONZQ02000010">
    <property type="protein sequence ID" value="SPO04235.1"/>
    <property type="molecule type" value="Genomic_DNA"/>
</dbReference>
<keyword evidence="4 6" id="KW-0041">Annexin</keyword>
<accession>A0AAE8N0R9</accession>
<dbReference type="Proteomes" id="UP001187682">
    <property type="component" value="Unassembled WGS sequence"/>
</dbReference>
<dbReference type="PANTHER" id="PTHR10502:SF102">
    <property type="entry name" value="ANNEXIN B11"/>
    <property type="match status" value="1"/>
</dbReference>
<comment type="similarity">
    <text evidence="1 6">Belongs to the annexin family.</text>
</comment>
<dbReference type="SUPFAM" id="SSF47874">
    <property type="entry name" value="Annexin"/>
    <property type="match status" value="1"/>
</dbReference>
<evidence type="ECO:0000256" key="3">
    <source>
        <dbReference type="ARBA" id="ARBA00022837"/>
    </source>
</evidence>
<dbReference type="InterPro" id="IPR001464">
    <property type="entry name" value="Annexin"/>
</dbReference>